<evidence type="ECO:0000256" key="8">
    <source>
        <dbReference type="ARBA" id="ARBA00037382"/>
    </source>
</evidence>
<protein>
    <recommendedName>
        <fullName evidence="11">C2H2-type domain-containing protein</fullName>
    </recommendedName>
</protein>
<accession>A0A6L2Q6B4</accession>
<reference evidence="13" key="1">
    <citation type="submission" date="2020-01" db="EMBL/GenBank/DDBJ databases">
        <title>Draft genome sequence of the Termite Coptotermes fromosanus.</title>
        <authorList>
            <person name="Itakura S."/>
            <person name="Yosikawa Y."/>
            <person name="Umezawa K."/>
        </authorList>
    </citation>
    <scope>NUCLEOTIDE SEQUENCE [LARGE SCALE GENOMIC DNA]</scope>
</reference>
<dbReference type="InterPro" id="IPR011333">
    <property type="entry name" value="SKP1/BTB/POZ_sf"/>
</dbReference>
<feature type="compositionally biased region" description="Low complexity" evidence="10">
    <location>
        <begin position="92"/>
        <end position="111"/>
    </location>
</feature>
<dbReference type="PROSITE" id="PS00028">
    <property type="entry name" value="ZINC_FINGER_C2H2_1"/>
    <property type="match status" value="1"/>
</dbReference>
<feature type="non-terminal residue" evidence="12">
    <location>
        <position position="1"/>
    </location>
</feature>
<evidence type="ECO:0000256" key="6">
    <source>
        <dbReference type="ARBA" id="ARBA00023163"/>
    </source>
</evidence>
<evidence type="ECO:0000259" key="11">
    <source>
        <dbReference type="PROSITE" id="PS50157"/>
    </source>
</evidence>
<keyword evidence="9" id="KW-0862">Zinc</keyword>
<evidence type="ECO:0000256" key="5">
    <source>
        <dbReference type="ARBA" id="ARBA00023015"/>
    </source>
</evidence>
<dbReference type="GO" id="GO:0045476">
    <property type="term" value="P:nurse cell apoptotic process"/>
    <property type="evidence" value="ECO:0007669"/>
    <property type="project" value="UniProtKB-ARBA"/>
</dbReference>
<dbReference type="SMART" id="SM00355">
    <property type="entry name" value="ZnF_C2H2"/>
    <property type="match status" value="2"/>
</dbReference>
<dbReference type="GO" id="GO:0048813">
    <property type="term" value="P:dendrite morphogenesis"/>
    <property type="evidence" value="ECO:0007669"/>
    <property type="project" value="UniProtKB-ARBA"/>
</dbReference>
<dbReference type="GO" id="GO:0045467">
    <property type="term" value="P:R7 cell development"/>
    <property type="evidence" value="ECO:0007669"/>
    <property type="project" value="UniProtKB-ARBA"/>
</dbReference>
<feature type="region of interest" description="Disordered" evidence="10">
    <location>
        <begin position="316"/>
        <end position="342"/>
    </location>
</feature>
<keyword evidence="9" id="KW-0479">Metal-binding</keyword>
<feature type="region of interest" description="Disordered" evidence="10">
    <location>
        <begin position="180"/>
        <end position="215"/>
    </location>
</feature>
<dbReference type="GO" id="GO:0006357">
    <property type="term" value="P:regulation of transcription by RNA polymerase II"/>
    <property type="evidence" value="ECO:0007669"/>
    <property type="project" value="TreeGrafter"/>
</dbReference>
<dbReference type="InterPro" id="IPR051095">
    <property type="entry name" value="Dros_DevTransReg"/>
</dbReference>
<dbReference type="InterPro" id="IPR013087">
    <property type="entry name" value="Znf_C2H2_type"/>
</dbReference>
<comment type="subcellular location">
    <subcellularLocation>
        <location evidence="1">Nucleus</location>
    </subcellularLocation>
</comment>
<evidence type="ECO:0000313" key="12">
    <source>
        <dbReference type="EMBL" id="GFG39924.1"/>
    </source>
</evidence>
<feature type="domain" description="C2H2-type" evidence="11">
    <location>
        <begin position="223"/>
        <end position="251"/>
    </location>
</feature>
<dbReference type="GO" id="GO:0008270">
    <property type="term" value="F:zinc ion binding"/>
    <property type="evidence" value="ECO:0007669"/>
    <property type="project" value="UniProtKB-KW"/>
</dbReference>
<dbReference type="SUPFAM" id="SSF57667">
    <property type="entry name" value="beta-beta-alpha zinc fingers"/>
    <property type="match status" value="1"/>
</dbReference>
<dbReference type="PANTHER" id="PTHR23110:SF111">
    <property type="entry name" value="LONGITUDINALS LACKING PROTEIN, ISOFORMS F_I_K_T"/>
    <property type="match status" value="1"/>
</dbReference>
<dbReference type="GO" id="GO:0007526">
    <property type="term" value="P:larval somatic muscle development"/>
    <property type="evidence" value="ECO:0007669"/>
    <property type="project" value="UniProtKB-ARBA"/>
</dbReference>
<dbReference type="InterPro" id="IPR000210">
    <property type="entry name" value="BTB/POZ_dom"/>
</dbReference>
<dbReference type="AlphaFoldDB" id="A0A6L2Q6B4"/>
<keyword evidence="5" id="KW-0805">Transcription regulation</keyword>
<evidence type="ECO:0000256" key="1">
    <source>
        <dbReference type="ARBA" id="ARBA00004123"/>
    </source>
</evidence>
<evidence type="ECO:0000256" key="4">
    <source>
        <dbReference type="ARBA" id="ARBA00022902"/>
    </source>
</evidence>
<dbReference type="OrthoDB" id="624345at2759"/>
<evidence type="ECO:0000313" key="13">
    <source>
        <dbReference type="Proteomes" id="UP000502823"/>
    </source>
</evidence>
<dbReference type="GO" id="GO:0005634">
    <property type="term" value="C:nucleus"/>
    <property type="evidence" value="ECO:0007669"/>
    <property type="project" value="UniProtKB-SubCell"/>
</dbReference>
<dbReference type="Gene3D" id="3.30.710.10">
    <property type="entry name" value="Potassium Channel Kv1.1, Chain A"/>
    <property type="match status" value="1"/>
</dbReference>
<gene>
    <name evidence="12" type="ORF">Cfor_08981</name>
</gene>
<evidence type="ECO:0000256" key="9">
    <source>
        <dbReference type="PROSITE-ProRule" id="PRU00042"/>
    </source>
</evidence>
<proteinExistence type="predicted"/>
<keyword evidence="2" id="KW-0217">Developmental protein</keyword>
<feature type="compositionally biased region" description="Low complexity" evidence="10">
    <location>
        <begin position="126"/>
        <end position="136"/>
    </location>
</feature>
<keyword evidence="3" id="KW-0221">Differentiation</keyword>
<feature type="compositionally biased region" description="Basic and acidic residues" evidence="10">
    <location>
        <begin position="139"/>
        <end position="149"/>
    </location>
</feature>
<evidence type="ECO:0000256" key="7">
    <source>
        <dbReference type="ARBA" id="ARBA00023242"/>
    </source>
</evidence>
<organism evidence="12 13">
    <name type="scientific">Coptotermes formosanus</name>
    <name type="common">Formosan subterranean termite</name>
    <dbReference type="NCBI Taxonomy" id="36987"/>
    <lineage>
        <taxon>Eukaryota</taxon>
        <taxon>Metazoa</taxon>
        <taxon>Ecdysozoa</taxon>
        <taxon>Arthropoda</taxon>
        <taxon>Hexapoda</taxon>
        <taxon>Insecta</taxon>
        <taxon>Pterygota</taxon>
        <taxon>Neoptera</taxon>
        <taxon>Polyneoptera</taxon>
        <taxon>Dictyoptera</taxon>
        <taxon>Blattodea</taxon>
        <taxon>Blattoidea</taxon>
        <taxon>Termitoidae</taxon>
        <taxon>Rhinotermitidae</taxon>
        <taxon>Coptotermes</taxon>
    </lineage>
</organism>
<keyword evidence="4" id="KW-0524">Neurogenesis</keyword>
<evidence type="ECO:0000256" key="3">
    <source>
        <dbReference type="ARBA" id="ARBA00022782"/>
    </source>
</evidence>
<keyword evidence="13" id="KW-1185">Reference proteome</keyword>
<dbReference type="InterPro" id="IPR036236">
    <property type="entry name" value="Znf_C2H2_sf"/>
</dbReference>
<dbReference type="SUPFAM" id="SSF54695">
    <property type="entry name" value="POZ domain"/>
    <property type="match status" value="1"/>
</dbReference>
<keyword evidence="9" id="KW-0863">Zinc-finger</keyword>
<dbReference type="GO" id="GO:0008406">
    <property type="term" value="P:gonad development"/>
    <property type="evidence" value="ECO:0007669"/>
    <property type="project" value="UniProtKB-ARBA"/>
</dbReference>
<feature type="region of interest" description="Disordered" evidence="10">
    <location>
        <begin position="70"/>
        <end position="154"/>
    </location>
</feature>
<dbReference type="GO" id="GO:0035167">
    <property type="term" value="P:larval lymph gland hemopoiesis"/>
    <property type="evidence" value="ECO:0007669"/>
    <property type="project" value="UniProtKB-ARBA"/>
</dbReference>
<dbReference type="Gene3D" id="3.30.160.60">
    <property type="entry name" value="Classic Zinc Finger"/>
    <property type="match status" value="1"/>
</dbReference>
<dbReference type="PROSITE" id="PS50157">
    <property type="entry name" value="ZINC_FINGER_C2H2_2"/>
    <property type="match status" value="1"/>
</dbReference>
<dbReference type="GO" id="GO:0007464">
    <property type="term" value="P:R3/R4 cell fate commitment"/>
    <property type="evidence" value="ECO:0007669"/>
    <property type="project" value="UniProtKB-ARBA"/>
</dbReference>
<name>A0A6L2Q6B4_COPFO</name>
<dbReference type="Pfam" id="PF00651">
    <property type="entry name" value="BTB"/>
    <property type="match status" value="1"/>
</dbReference>
<comment type="function">
    <text evidence="8">Putative transcription factor required for axon growth and guidance in the central and peripheral nervous systems. Repels CNS axons away from the midline by promoting the expression of the midline repellent sli and its receptor robo.</text>
</comment>
<comment type="caution">
    <text evidence="12">The sequence shown here is derived from an EMBL/GenBank/DDBJ whole genome shotgun (WGS) entry which is preliminary data.</text>
</comment>
<dbReference type="GO" id="GO:0016199">
    <property type="term" value="P:axon midline choice point recognition"/>
    <property type="evidence" value="ECO:0007669"/>
    <property type="project" value="UniProtKB-ARBA"/>
</dbReference>
<dbReference type="Proteomes" id="UP000502823">
    <property type="component" value="Unassembled WGS sequence"/>
</dbReference>
<evidence type="ECO:0000256" key="2">
    <source>
        <dbReference type="ARBA" id="ARBA00022473"/>
    </source>
</evidence>
<dbReference type="EMBL" id="BLKM01001294">
    <property type="protein sequence ID" value="GFG39924.1"/>
    <property type="molecule type" value="Genomic_DNA"/>
</dbReference>
<keyword evidence="7" id="KW-0539">Nucleus</keyword>
<sequence>SNPCQHPVIILQDVHFTELESLLCFVYKGEVNIEQDNLPALLRAAETLQIRGLSGASEQVKEKMAVCTKKNSLVPPQDNSQEGPPPVKRQRSFQQSQSPPLPDTPLALTPTSRPIRSRHLSTSSVEPWEQPQQPNEPEFPPKVEPRDSESCSPVSHILSMEEPHDDSTDVSLGTTLDLAQAQGKRAGSDAIQMKGSKSEGSTFHADPNYDPTQASKNFPYPPFPCPFCDRAYTSWGFRRRHIKAVHTQSPRLSCKWCLQVLPSHSDWEQHVTSEHNLSPGDAHNGLLILEEAHMVLQIPNPTRLDTFVSMIKKSSINDAEKSSGSGSSQDPEAADETPKMST</sequence>
<dbReference type="PANTHER" id="PTHR23110">
    <property type="entry name" value="BTB DOMAIN TRANSCRIPTION FACTOR"/>
    <property type="match status" value="1"/>
</dbReference>
<keyword evidence="6" id="KW-0804">Transcription</keyword>
<dbReference type="InParanoid" id="A0A6L2Q6B4"/>
<evidence type="ECO:0000256" key="10">
    <source>
        <dbReference type="SAM" id="MobiDB-lite"/>
    </source>
</evidence>
<feature type="compositionally biased region" description="Polar residues" evidence="10">
    <location>
        <begin position="316"/>
        <end position="330"/>
    </location>
</feature>